<proteinExistence type="predicted"/>
<gene>
    <name evidence="1" type="ORF">BSK52_01640</name>
</gene>
<accession>A0A1R0YA75</accession>
<evidence type="ECO:0000313" key="2">
    <source>
        <dbReference type="Proteomes" id="UP000187439"/>
    </source>
</evidence>
<reference evidence="1 2" key="1">
    <citation type="submission" date="2016-10" db="EMBL/GenBank/DDBJ databases">
        <title>Paenibacillus species isolates.</title>
        <authorList>
            <person name="Beno S.M."/>
        </authorList>
    </citation>
    <scope>NUCLEOTIDE SEQUENCE [LARGE SCALE GENOMIC DNA]</scope>
    <source>
        <strain evidence="1 2">FSL H7-0710</strain>
    </source>
</reference>
<dbReference type="AlphaFoldDB" id="A0A1R0YA75"/>
<dbReference type="Proteomes" id="UP000187439">
    <property type="component" value="Unassembled WGS sequence"/>
</dbReference>
<evidence type="ECO:0000313" key="1">
    <source>
        <dbReference type="EMBL" id="OMD44260.1"/>
    </source>
</evidence>
<name>A0A1R0YA75_9BACL</name>
<sequence length="66" mass="7916">MNPTYPYYGERTGCKDQPVIFPTQHQSRQPSLENQMNPRRRVFMSTVKTWVQADTQHTMRGMYTYE</sequence>
<organism evidence="1 2">
    <name type="scientific">Paenibacillus odorifer</name>
    <dbReference type="NCBI Taxonomy" id="189426"/>
    <lineage>
        <taxon>Bacteria</taxon>
        <taxon>Bacillati</taxon>
        <taxon>Bacillota</taxon>
        <taxon>Bacilli</taxon>
        <taxon>Bacillales</taxon>
        <taxon>Paenibacillaceae</taxon>
        <taxon>Paenibacillus</taxon>
    </lineage>
</organism>
<dbReference type="EMBL" id="MPTC01000001">
    <property type="protein sequence ID" value="OMD44260.1"/>
    <property type="molecule type" value="Genomic_DNA"/>
</dbReference>
<protein>
    <submittedName>
        <fullName evidence="1">Uncharacterized protein</fullName>
    </submittedName>
</protein>
<comment type="caution">
    <text evidence="1">The sequence shown here is derived from an EMBL/GenBank/DDBJ whole genome shotgun (WGS) entry which is preliminary data.</text>
</comment>